<accession>A0A0E9T4G3</accession>
<evidence type="ECO:0000313" key="1">
    <source>
        <dbReference type="EMBL" id="JAH47538.1"/>
    </source>
</evidence>
<name>A0A0E9T4G3_ANGAN</name>
<protein>
    <submittedName>
        <fullName evidence="1">Uncharacterized protein</fullName>
    </submittedName>
</protein>
<reference evidence="1" key="1">
    <citation type="submission" date="2014-11" db="EMBL/GenBank/DDBJ databases">
        <authorList>
            <person name="Amaro Gonzalez C."/>
        </authorList>
    </citation>
    <scope>NUCLEOTIDE SEQUENCE</scope>
</reference>
<dbReference type="AlphaFoldDB" id="A0A0E9T4G3"/>
<organism evidence="1">
    <name type="scientific">Anguilla anguilla</name>
    <name type="common">European freshwater eel</name>
    <name type="synonym">Muraena anguilla</name>
    <dbReference type="NCBI Taxonomy" id="7936"/>
    <lineage>
        <taxon>Eukaryota</taxon>
        <taxon>Metazoa</taxon>
        <taxon>Chordata</taxon>
        <taxon>Craniata</taxon>
        <taxon>Vertebrata</taxon>
        <taxon>Euteleostomi</taxon>
        <taxon>Actinopterygii</taxon>
        <taxon>Neopterygii</taxon>
        <taxon>Teleostei</taxon>
        <taxon>Anguilliformes</taxon>
        <taxon>Anguillidae</taxon>
        <taxon>Anguilla</taxon>
    </lineage>
</organism>
<dbReference type="EMBL" id="GBXM01061039">
    <property type="protein sequence ID" value="JAH47538.1"/>
    <property type="molecule type" value="Transcribed_RNA"/>
</dbReference>
<proteinExistence type="predicted"/>
<sequence>MKPEVKWGVRLCRTPGLAALKTDSTTCCTHLPPSRACPSQ</sequence>
<reference evidence="1" key="2">
    <citation type="journal article" date="2015" name="Fish Shellfish Immunol.">
        <title>Early steps in the European eel (Anguilla anguilla)-Vibrio vulnificus interaction in the gills: Role of the RtxA13 toxin.</title>
        <authorList>
            <person name="Callol A."/>
            <person name="Pajuelo D."/>
            <person name="Ebbesson L."/>
            <person name="Teles M."/>
            <person name="MacKenzie S."/>
            <person name="Amaro C."/>
        </authorList>
    </citation>
    <scope>NUCLEOTIDE SEQUENCE</scope>
</reference>